<dbReference type="Gene3D" id="1.10.287.1040">
    <property type="entry name" value="Exonuclease VII, small subunit"/>
    <property type="match status" value="1"/>
</dbReference>
<evidence type="ECO:0000256" key="5">
    <source>
        <dbReference type="ARBA" id="ARBA00022839"/>
    </source>
</evidence>
<gene>
    <name evidence="9" type="primary">xseB</name>
    <name evidence="9" type="ORF">DWY20_12170</name>
    <name evidence="8" type="ORF">K8U81_02485</name>
</gene>
<keyword evidence="2" id="KW-0963">Cytoplasm</keyword>
<accession>A0A412GDH8</accession>
<keyword evidence="10" id="KW-1185">Reference proteome</keyword>
<dbReference type="GO" id="GO:0009318">
    <property type="term" value="C:exodeoxyribonuclease VII complex"/>
    <property type="evidence" value="ECO:0007669"/>
    <property type="project" value="UniProtKB-UniRule"/>
</dbReference>
<evidence type="ECO:0000256" key="1">
    <source>
        <dbReference type="ARBA" id="ARBA00009998"/>
    </source>
</evidence>
<dbReference type="Proteomes" id="UP000718012">
    <property type="component" value="Unassembled WGS sequence"/>
</dbReference>
<evidence type="ECO:0000256" key="4">
    <source>
        <dbReference type="ARBA" id="ARBA00022801"/>
    </source>
</evidence>
<dbReference type="EMBL" id="QRUU01000062">
    <property type="protein sequence ID" value="RGR92828.1"/>
    <property type="molecule type" value="Genomic_DNA"/>
</dbReference>
<organism evidence="9 10">
    <name type="scientific">Phocaeicola coprocola</name>
    <dbReference type="NCBI Taxonomy" id="310298"/>
    <lineage>
        <taxon>Bacteria</taxon>
        <taxon>Pseudomonadati</taxon>
        <taxon>Bacteroidota</taxon>
        <taxon>Bacteroidia</taxon>
        <taxon>Bacteroidales</taxon>
        <taxon>Bacteroidaceae</taxon>
        <taxon>Phocaeicola</taxon>
    </lineage>
</organism>
<reference evidence="8" key="2">
    <citation type="journal article" date="2021" name="PeerJ">
        <title>Extensive microbial diversity within the chicken gut microbiome revealed by metagenomics and culture.</title>
        <authorList>
            <person name="Gilroy R."/>
            <person name="Ravi A."/>
            <person name="Getino M."/>
            <person name="Pursley I."/>
            <person name="Horton D.L."/>
            <person name="Alikhan N.F."/>
            <person name="Baker D."/>
            <person name="Gharbi K."/>
            <person name="Hall N."/>
            <person name="Watson M."/>
            <person name="Adriaenssens E.M."/>
            <person name="Foster-Nyarko E."/>
            <person name="Jarju S."/>
            <person name="Secka A."/>
            <person name="Antonio M."/>
            <person name="Oren A."/>
            <person name="Chaudhuri R.R."/>
            <person name="La Ragione R."/>
            <person name="Hildebrand F."/>
            <person name="Pallen M.J."/>
        </authorList>
    </citation>
    <scope>NUCLEOTIDE SEQUENCE</scope>
    <source>
        <strain evidence="8">CHK165-8395</strain>
    </source>
</reference>
<comment type="caution">
    <text evidence="9">The sequence shown here is derived from an EMBL/GenBank/DDBJ whole genome shotgun (WGS) entry which is preliminary data.</text>
</comment>
<sequence>MATKKETYTEAMKRLEAIVARIEGNELDIDELGDNLKEAQKLIKYCRDKLYKADAEIKKMLDEGDKVEKSCD</sequence>
<dbReference type="InterPro" id="IPR003761">
    <property type="entry name" value="Exonuc_VII_S"/>
</dbReference>
<dbReference type="NCBIfam" id="TIGR01280">
    <property type="entry name" value="xseB"/>
    <property type="match status" value="1"/>
</dbReference>
<keyword evidence="5" id="KW-0269">Exonuclease</keyword>
<evidence type="ECO:0000256" key="3">
    <source>
        <dbReference type="ARBA" id="ARBA00022722"/>
    </source>
</evidence>
<feature type="coiled-coil region" evidence="7">
    <location>
        <begin position="5"/>
        <end position="49"/>
    </location>
</feature>
<dbReference type="GO" id="GO:0006308">
    <property type="term" value="P:DNA catabolic process"/>
    <property type="evidence" value="ECO:0007669"/>
    <property type="project" value="UniProtKB-UniRule"/>
</dbReference>
<dbReference type="EMBL" id="DYXD01000049">
    <property type="protein sequence ID" value="HJF07048.1"/>
    <property type="molecule type" value="Genomic_DNA"/>
</dbReference>
<evidence type="ECO:0000313" key="10">
    <source>
        <dbReference type="Proteomes" id="UP000285864"/>
    </source>
</evidence>
<name>A0A412GDH8_9BACT</name>
<reference evidence="8" key="3">
    <citation type="submission" date="2021-09" db="EMBL/GenBank/DDBJ databases">
        <authorList>
            <person name="Gilroy R."/>
        </authorList>
    </citation>
    <scope>NUCLEOTIDE SEQUENCE</scope>
    <source>
        <strain evidence="8">CHK165-8395</strain>
    </source>
</reference>
<dbReference type="GO" id="GO:0008855">
    <property type="term" value="F:exodeoxyribonuclease VII activity"/>
    <property type="evidence" value="ECO:0007669"/>
    <property type="project" value="UniProtKB-UniRule"/>
</dbReference>
<dbReference type="Pfam" id="PF02609">
    <property type="entry name" value="Exonuc_VII_S"/>
    <property type="match status" value="1"/>
</dbReference>
<keyword evidence="7" id="KW-0175">Coiled coil</keyword>
<protein>
    <recommendedName>
        <fullName evidence="6">Exodeoxyribonuclease VII small subunit</fullName>
        <ecNumber evidence="6">3.1.11.6</ecNumber>
    </recommendedName>
</protein>
<proteinExistence type="inferred from homology"/>
<dbReference type="InterPro" id="IPR037004">
    <property type="entry name" value="Exonuc_VII_ssu_sf"/>
</dbReference>
<dbReference type="AlphaFoldDB" id="A0A412GDH8"/>
<comment type="similarity">
    <text evidence="1">Belongs to the XseB family.</text>
</comment>
<evidence type="ECO:0000256" key="7">
    <source>
        <dbReference type="SAM" id="Coils"/>
    </source>
</evidence>
<evidence type="ECO:0000256" key="2">
    <source>
        <dbReference type="ARBA" id="ARBA00022490"/>
    </source>
</evidence>
<evidence type="ECO:0000256" key="6">
    <source>
        <dbReference type="NCBIfam" id="TIGR01280"/>
    </source>
</evidence>
<keyword evidence="4 9" id="KW-0378">Hydrolase</keyword>
<evidence type="ECO:0000313" key="9">
    <source>
        <dbReference type="EMBL" id="RGR92828.1"/>
    </source>
</evidence>
<dbReference type="Proteomes" id="UP000285864">
    <property type="component" value="Unassembled WGS sequence"/>
</dbReference>
<keyword evidence="3" id="KW-0540">Nuclease</keyword>
<evidence type="ECO:0000313" key="8">
    <source>
        <dbReference type="EMBL" id="HJF07048.1"/>
    </source>
</evidence>
<dbReference type="RefSeq" id="WP_007570091.1">
    <property type="nucleotide sequence ID" value="NZ_CABKNL010000022.1"/>
</dbReference>
<dbReference type="EC" id="3.1.11.6" evidence="6"/>
<reference evidence="9 10" key="1">
    <citation type="submission" date="2018-08" db="EMBL/GenBank/DDBJ databases">
        <title>A genome reference for cultivated species of the human gut microbiota.</title>
        <authorList>
            <person name="Zou Y."/>
            <person name="Xue W."/>
            <person name="Luo G."/>
        </authorList>
    </citation>
    <scope>NUCLEOTIDE SEQUENCE [LARGE SCALE GENOMIC DNA]</scope>
    <source>
        <strain evidence="9 10">AF24-2</strain>
    </source>
</reference>
<dbReference type="SUPFAM" id="SSF116842">
    <property type="entry name" value="XseB-like"/>
    <property type="match status" value="1"/>
</dbReference>